<keyword evidence="6 9" id="KW-0694">RNA-binding</keyword>
<dbReference type="Gene3D" id="3.40.50.620">
    <property type="entry name" value="HUPs"/>
    <property type="match status" value="1"/>
</dbReference>
<dbReference type="InterPro" id="IPR023382">
    <property type="entry name" value="MnmA-like_central_sf"/>
</dbReference>
<evidence type="ECO:0000259" key="11">
    <source>
        <dbReference type="Pfam" id="PF20259"/>
    </source>
</evidence>
<keyword evidence="1 9" id="KW-0820">tRNA-binding</keyword>
<feature type="domain" description="tRNA-specific 2-thiouridylase MnmA-like C-terminal" evidence="10">
    <location>
        <begin position="274"/>
        <end position="347"/>
    </location>
</feature>
<evidence type="ECO:0000256" key="7">
    <source>
        <dbReference type="ARBA" id="ARBA00023157"/>
    </source>
</evidence>
<dbReference type="Proteomes" id="UP000231203">
    <property type="component" value="Unassembled WGS sequence"/>
</dbReference>
<dbReference type="GO" id="GO:0005737">
    <property type="term" value="C:cytoplasm"/>
    <property type="evidence" value="ECO:0007669"/>
    <property type="project" value="UniProtKB-SubCell"/>
</dbReference>
<dbReference type="Pfam" id="PF03054">
    <property type="entry name" value="tRNA_Me_trans"/>
    <property type="match status" value="1"/>
</dbReference>
<name>A0A2G6MQB4_9BACT</name>
<dbReference type="InterPro" id="IPR046885">
    <property type="entry name" value="MnmA-like_C"/>
</dbReference>
<feature type="domain" description="tRNA-specific 2-thiouridylase MnmA-like central" evidence="11">
    <location>
        <begin position="211"/>
        <end position="266"/>
    </location>
</feature>
<evidence type="ECO:0000256" key="8">
    <source>
        <dbReference type="ARBA" id="ARBA00051542"/>
    </source>
</evidence>
<keyword evidence="7" id="KW-1015">Disulfide bond</keyword>
<feature type="binding site" evidence="9">
    <location>
        <position position="36"/>
    </location>
    <ligand>
        <name>ATP</name>
        <dbReference type="ChEBI" id="CHEBI:30616"/>
    </ligand>
</feature>
<dbReference type="EMBL" id="PDTI01000052">
    <property type="protein sequence ID" value="PIE62277.1"/>
    <property type="molecule type" value="Genomic_DNA"/>
</dbReference>
<dbReference type="PANTHER" id="PTHR11933:SF5">
    <property type="entry name" value="MITOCHONDRIAL TRNA-SPECIFIC 2-THIOURIDYLASE 1"/>
    <property type="match status" value="1"/>
</dbReference>
<dbReference type="GO" id="GO:0103016">
    <property type="term" value="F:tRNA-uridine 2-sulfurtransferase activity"/>
    <property type="evidence" value="ECO:0007669"/>
    <property type="project" value="UniProtKB-EC"/>
</dbReference>
<sequence length="351" mass="38866">MSDSPVVAVALSGGIDSLAAGFLIKQRFKKVFGVHFTTGYEKGMLDVSALGYVFGFPVHTIDLSREFQTRVVDYFVSTYMAGNTPNPCLVCNMQIKFKALFDHAQQLGADLMATGHYARVVNRYTPGRKKIEQAWLERGKDLNKDQSYFLSMLSPDILDRLVFPLADLTKSQVREFAGQHNLVPVVPDESQDICFLPGKNHGAFIHARTKVSPMPGPVVDSQGRTVGSHQGLAQFTIGQRKGINIPGPAPYYVKKIDMNTNTLHVCFKSDLAQKQMTVEHVVWNYPEKENIRDLTVQIRYGHKAAPACLDWDETRGMVTFDTPQNAVTPGQAAVFYQGNRVLGAGIIAAIQ</sequence>
<dbReference type="EC" id="2.8.1.13" evidence="9"/>
<accession>A0A2G6MQB4</accession>
<evidence type="ECO:0000256" key="9">
    <source>
        <dbReference type="HAMAP-Rule" id="MF_00144"/>
    </source>
</evidence>
<dbReference type="AlphaFoldDB" id="A0A2G6MQB4"/>
<dbReference type="FunFam" id="2.30.30.280:FF:000001">
    <property type="entry name" value="tRNA-specific 2-thiouridylase MnmA"/>
    <property type="match status" value="1"/>
</dbReference>
<keyword evidence="4 9" id="KW-0547">Nucleotide-binding</keyword>
<protein>
    <recommendedName>
        <fullName evidence="9">tRNA-specific 2-thiouridylase MnmA</fullName>
        <ecNumber evidence="9">2.8.1.13</ecNumber>
    </recommendedName>
</protein>
<dbReference type="InterPro" id="IPR046884">
    <property type="entry name" value="MnmA-like_central"/>
</dbReference>
<dbReference type="GO" id="GO:0000049">
    <property type="term" value="F:tRNA binding"/>
    <property type="evidence" value="ECO:0007669"/>
    <property type="project" value="UniProtKB-KW"/>
</dbReference>
<comment type="similarity">
    <text evidence="9">Belongs to the MnmA/TRMU family.</text>
</comment>
<dbReference type="Gene3D" id="2.40.30.10">
    <property type="entry name" value="Translation factors"/>
    <property type="match status" value="1"/>
</dbReference>
<proteinExistence type="inferred from homology"/>
<dbReference type="InterPro" id="IPR014729">
    <property type="entry name" value="Rossmann-like_a/b/a_fold"/>
</dbReference>
<evidence type="ECO:0000256" key="2">
    <source>
        <dbReference type="ARBA" id="ARBA00022679"/>
    </source>
</evidence>
<gene>
    <name evidence="9" type="primary">mnmA</name>
    <name evidence="12" type="ORF">CSA25_05965</name>
</gene>
<evidence type="ECO:0000313" key="13">
    <source>
        <dbReference type="Proteomes" id="UP000231203"/>
    </source>
</evidence>
<evidence type="ECO:0000259" key="10">
    <source>
        <dbReference type="Pfam" id="PF20258"/>
    </source>
</evidence>
<comment type="caution">
    <text evidence="12">The sequence shown here is derived from an EMBL/GenBank/DDBJ whole genome shotgun (WGS) entry which is preliminary data.</text>
</comment>
<feature type="site" description="Interaction with tRNA" evidence="9">
    <location>
        <position position="331"/>
    </location>
</feature>
<feature type="active site" description="Cysteine persulfide intermediate" evidence="9">
    <location>
        <position position="194"/>
    </location>
</feature>
<evidence type="ECO:0000256" key="5">
    <source>
        <dbReference type="ARBA" id="ARBA00022840"/>
    </source>
</evidence>
<comment type="catalytic activity">
    <reaction evidence="8 9">
        <text>S-sulfanyl-L-cysteinyl-[protein] + uridine(34) in tRNA + AH2 + ATP = 2-thiouridine(34) in tRNA + L-cysteinyl-[protein] + A + AMP + diphosphate + H(+)</text>
        <dbReference type="Rhea" id="RHEA:47032"/>
        <dbReference type="Rhea" id="RHEA-COMP:10131"/>
        <dbReference type="Rhea" id="RHEA-COMP:11726"/>
        <dbReference type="Rhea" id="RHEA-COMP:11727"/>
        <dbReference type="Rhea" id="RHEA-COMP:11728"/>
        <dbReference type="ChEBI" id="CHEBI:13193"/>
        <dbReference type="ChEBI" id="CHEBI:15378"/>
        <dbReference type="ChEBI" id="CHEBI:17499"/>
        <dbReference type="ChEBI" id="CHEBI:29950"/>
        <dbReference type="ChEBI" id="CHEBI:30616"/>
        <dbReference type="ChEBI" id="CHEBI:33019"/>
        <dbReference type="ChEBI" id="CHEBI:61963"/>
        <dbReference type="ChEBI" id="CHEBI:65315"/>
        <dbReference type="ChEBI" id="CHEBI:87170"/>
        <dbReference type="ChEBI" id="CHEBI:456215"/>
        <dbReference type="EC" id="2.8.1.13"/>
    </reaction>
</comment>
<dbReference type="Pfam" id="PF20258">
    <property type="entry name" value="tRNA_Me_trans_C"/>
    <property type="match status" value="1"/>
</dbReference>
<comment type="function">
    <text evidence="9">Catalyzes the 2-thiolation of uridine at the wobble position (U34) of tRNA, leading to the formation of s(2)U34.</text>
</comment>
<comment type="caution">
    <text evidence="9">Lacks conserved residue(s) required for the propagation of feature annotation.</text>
</comment>
<dbReference type="PANTHER" id="PTHR11933">
    <property type="entry name" value="TRNA 5-METHYLAMINOMETHYL-2-THIOURIDYLATE -METHYLTRANSFERASE"/>
    <property type="match status" value="1"/>
</dbReference>
<dbReference type="Pfam" id="PF20259">
    <property type="entry name" value="tRNA_Me_trans_M"/>
    <property type="match status" value="1"/>
</dbReference>
<dbReference type="InterPro" id="IPR004506">
    <property type="entry name" value="MnmA-like"/>
</dbReference>
<dbReference type="HAMAP" id="MF_00144">
    <property type="entry name" value="tRNA_thiouridyl_MnmA"/>
    <property type="match status" value="1"/>
</dbReference>
<dbReference type="CDD" id="cd01998">
    <property type="entry name" value="MnmA_TRMU-like"/>
    <property type="match status" value="1"/>
</dbReference>
<feature type="binding site" evidence="9">
    <location>
        <begin position="10"/>
        <end position="17"/>
    </location>
    <ligand>
        <name>ATP</name>
        <dbReference type="ChEBI" id="CHEBI:30616"/>
    </ligand>
</feature>
<dbReference type="SUPFAM" id="SSF52402">
    <property type="entry name" value="Adenine nucleotide alpha hydrolases-like"/>
    <property type="match status" value="1"/>
</dbReference>
<dbReference type="Gene3D" id="2.30.30.280">
    <property type="entry name" value="Adenine nucleotide alpha hydrolases-like domains"/>
    <property type="match status" value="1"/>
</dbReference>
<keyword evidence="9" id="KW-0963">Cytoplasm</keyword>
<dbReference type="NCBIfam" id="TIGR00420">
    <property type="entry name" value="trmU"/>
    <property type="match status" value="1"/>
</dbReference>
<keyword evidence="5 9" id="KW-0067">ATP-binding</keyword>
<comment type="subcellular location">
    <subcellularLocation>
        <location evidence="9">Cytoplasm</location>
    </subcellularLocation>
</comment>
<evidence type="ECO:0000256" key="1">
    <source>
        <dbReference type="ARBA" id="ARBA00022555"/>
    </source>
</evidence>
<organism evidence="12 13">
    <name type="scientific">Desulfobacter postgatei</name>
    <dbReference type="NCBI Taxonomy" id="2293"/>
    <lineage>
        <taxon>Bacteria</taxon>
        <taxon>Pseudomonadati</taxon>
        <taxon>Thermodesulfobacteriota</taxon>
        <taxon>Desulfobacteria</taxon>
        <taxon>Desulfobacterales</taxon>
        <taxon>Desulfobacteraceae</taxon>
        <taxon>Desulfobacter</taxon>
    </lineage>
</organism>
<keyword evidence="2 9" id="KW-0808">Transferase</keyword>
<keyword evidence="3 9" id="KW-0819">tRNA processing</keyword>
<evidence type="ECO:0000256" key="3">
    <source>
        <dbReference type="ARBA" id="ARBA00022694"/>
    </source>
</evidence>
<evidence type="ECO:0000256" key="4">
    <source>
        <dbReference type="ARBA" id="ARBA00022741"/>
    </source>
</evidence>
<dbReference type="GO" id="GO:0002143">
    <property type="term" value="P:tRNA wobble position uridine thiolation"/>
    <property type="evidence" value="ECO:0007669"/>
    <property type="project" value="TreeGrafter"/>
</dbReference>
<feature type="site" description="Interaction with tRNA" evidence="9">
    <location>
        <position position="116"/>
    </location>
</feature>
<reference evidence="12 13" key="1">
    <citation type="submission" date="2017-10" db="EMBL/GenBank/DDBJ databases">
        <title>Novel microbial diversity and functional potential in the marine mammal oral microbiome.</title>
        <authorList>
            <person name="Dudek N.K."/>
            <person name="Sun C.L."/>
            <person name="Burstein D."/>
            <person name="Kantor R.S."/>
            <person name="Aliaga Goltsman D.S."/>
            <person name="Bik E.M."/>
            <person name="Thomas B.C."/>
            <person name="Banfield J.F."/>
            <person name="Relman D.A."/>
        </authorList>
    </citation>
    <scope>NUCLEOTIDE SEQUENCE [LARGE SCALE GENOMIC DNA]</scope>
    <source>
        <strain evidence="12">DOLJORAL78_47_202</strain>
    </source>
</reference>
<feature type="active site" description="Nucleophile" evidence="9">
    <location>
        <position position="91"/>
    </location>
</feature>
<feature type="region of interest" description="Interaction with tRNA" evidence="9">
    <location>
        <begin position="299"/>
        <end position="300"/>
    </location>
</feature>
<dbReference type="GO" id="GO:0005524">
    <property type="term" value="F:ATP binding"/>
    <property type="evidence" value="ECO:0007669"/>
    <property type="project" value="UniProtKB-KW"/>
</dbReference>
<feature type="binding site" evidence="9">
    <location>
        <position position="115"/>
    </location>
    <ligand>
        <name>ATP</name>
        <dbReference type="ChEBI" id="CHEBI:30616"/>
    </ligand>
</feature>
<evidence type="ECO:0000313" key="12">
    <source>
        <dbReference type="EMBL" id="PIE62277.1"/>
    </source>
</evidence>
<evidence type="ECO:0000256" key="6">
    <source>
        <dbReference type="ARBA" id="ARBA00022884"/>
    </source>
</evidence>
<feature type="region of interest" description="Interaction with tRNA" evidence="9">
    <location>
        <begin position="144"/>
        <end position="146"/>
    </location>
</feature>
<dbReference type="NCBIfam" id="NF001138">
    <property type="entry name" value="PRK00143.1"/>
    <property type="match status" value="1"/>
</dbReference>